<accession>A0A3G6J8C0</accession>
<dbReference type="Proteomes" id="UP000269019">
    <property type="component" value="Chromosome"/>
</dbReference>
<proteinExistence type="predicted"/>
<organism evidence="1 2">
    <name type="scientific">Corynebacterium choanae</name>
    <dbReference type="NCBI Taxonomy" id="1862358"/>
    <lineage>
        <taxon>Bacteria</taxon>
        <taxon>Bacillati</taxon>
        <taxon>Actinomycetota</taxon>
        <taxon>Actinomycetes</taxon>
        <taxon>Mycobacteriales</taxon>
        <taxon>Corynebacteriaceae</taxon>
        <taxon>Corynebacterium</taxon>
    </lineage>
</organism>
<dbReference type="KEGG" id="ccho:CCHOA_09620"/>
<name>A0A3G6J8C0_9CORY</name>
<dbReference type="EMBL" id="CP033896">
    <property type="protein sequence ID" value="AZA14307.1"/>
    <property type="molecule type" value="Genomic_DNA"/>
</dbReference>
<protein>
    <submittedName>
        <fullName evidence="1">Uncharacterized protein</fullName>
    </submittedName>
</protein>
<keyword evidence="2" id="KW-1185">Reference proteome</keyword>
<evidence type="ECO:0000313" key="1">
    <source>
        <dbReference type="EMBL" id="AZA14307.1"/>
    </source>
</evidence>
<dbReference type="AlphaFoldDB" id="A0A3G6J8C0"/>
<reference evidence="1 2" key="1">
    <citation type="submission" date="2018-11" db="EMBL/GenBank/DDBJ databases">
        <authorList>
            <person name="Kleinhagauer T."/>
            <person name="Glaeser S.P."/>
            <person name="Spergser J."/>
            <person name="Ruckert C."/>
            <person name="Kaempfer P."/>
            <person name="Busse H.-J."/>
        </authorList>
    </citation>
    <scope>NUCLEOTIDE SEQUENCE [LARGE SCALE GENOMIC DNA]</scope>
    <source>
        <strain evidence="1 2">200CH</strain>
    </source>
</reference>
<evidence type="ECO:0000313" key="2">
    <source>
        <dbReference type="Proteomes" id="UP000269019"/>
    </source>
</evidence>
<sequence>MESEPATRKNKNQGKCLGTKPGALHVIRCKVASKLAGWVWKNVTMQHSDVRGVEGCLAGFFLWSAAIAVVDLWGEFPGFAGFFDVAVDDANADF</sequence>
<gene>
    <name evidence="1" type="ORF">CCHOA_09620</name>
</gene>